<protein>
    <recommendedName>
        <fullName evidence="4">DRBM domain-containing protein</fullName>
    </recommendedName>
</protein>
<feature type="domain" description="DRBM" evidence="4">
    <location>
        <begin position="92"/>
        <end position="160"/>
    </location>
</feature>
<dbReference type="PANTHER" id="PTHR46031:SF31">
    <property type="entry name" value="DOUBLE-STRANDED RNA-BINDING PROTEIN 1-LIKE"/>
    <property type="match status" value="1"/>
</dbReference>
<dbReference type="PROSITE" id="PS50137">
    <property type="entry name" value="DS_RBD"/>
    <property type="match status" value="2"/>
</dbReference>
<dbReference type="InterPro" id="IPR014720">
    <property type="entry name" value="dsRBD_dom"/>
</dbReference>
<dbReference type="OrthoDB" id="5274873at2759"/>
<evidence type="ECO:0000313" key="5">
    <source>
        <dbReference type="EMBL" id="MBA0732518.1"/>
    </source>
</evidence>
<dbReference type="Proteomes" id="UP000593579">
    <property type="component" value="Unassembled WGS sequence"/>
</dbReference>
<name>A0A7J9B8A5_GOSGO</name>
<evidence type="ECO:0000259" key="4">
    <source>
        <dbReference type="PROSITE" id="PS50137"/>
    </source>
</evidence>
<dbReference type="Gene3D" id="3.30.160.20">
    <property type="match status" value="2"/>
</dbReference>
<evidence type="ECO:0000256" key="3">
    <source>
        <dbReference type="PROSITE-ProRule" id="PRU00266"/>
    </source>
</evidence>
<dbReference type="PANTHER" id="PTHR46031">
    <property type="match status" value="1"/>
</dbReference>
<evidence type="ECO:0000256" key="1">
    <source>
        <dbReference type="ARBA" id="ARBA00022737"/>
    </source>
</evidence>
<keyword evidence="1" id="KW-0677">Repeat</keyword>
<dbReference type="SMART" id="SM00358">
    <property type="entry name" value="DSRM"/>
    <property type="match status" value="2"/>
</dbReference>
<evidence type="ECO:0000313" key="6">
    <source>
        <dbReference type="Proteomes" id="UP000593579"/>
    </source>
</evidence>
<sequence length="381" mass="41963">MYKSKLQELCQQRRWALPRYTSMKDGPDHNPFFKASVFVNSKLFNSSVPCKSCKEAQSDAAKSAFLYFGSSSYSLAAAAGNPNPVEEVDLGFYKNLLQELTQREEWSLPEYKTEKCGVPHRPIFFSSVEVGGDIFYGKGGKFKKEAEINAAKVAYTNLTERLQVSSSELCSPQHLTSEHLKVMSTSVLVTSMENEENETGGKELAKSTTSNENSASCSRFVAVSPKQGSLSSSNGIQGEPLKSLSGADLTTAVDIEEVAEECKSPPSSNVLFVVSYTLFIFKPSFCCDVAYCCLVDVQEANTQGKEGSTCSESTRVDISGLSISHSNMEKDTGFTSYLLNNRFRVYRHLPDIAFPQGITVLPISEDKWVAVSLEFPNERDD</sequence>
<feature type="domain" description="DRBM" evidence="4">
    <location>
        <begin position="1"/>
        <end position="70"/>
    </location>
</feature>
<dbReference type="GO" id="GO:0003723">
    <property type="term" value="F:RNA binding"/>
    <property type="evidence" value="ECO:0007669"/>
    <property type="project" value="UniProtKB-UniRule"/>
</dbReference>
<proteinExistence type="predicted"/>
<dbReference type="AlphaFoldDB" id="A0A7J9B8A5"/>
<keyword evidence="6" id="KW-1185">Reference proteome</keyword>
<comment type="caution">
    <text evidence="5">The sequence shown here is derived from an EMBL/GenBank/DDBJ whole genome shotgun (WGS) entry which is preliminary data.</text>
</comment>
<organism evidence="5 6">
    <name type="scientific">Gossypium gossypioides</name>
    <name type="common">Mexican cotton</name>
    <name type="synonym">Selera gossypioides</name>
    <dbReference type="NCBI Taxonomy" id="34282"/>
    <lineage>
        <taxon>Eukaryota</taxon>
        <taxon>Viridiplantae</taxon>
        <taxon>Streptophyta</taxon>
        <taxon>Embryophyta</taxon>
        <taxon>Tracheophyta</taxon>
        <taxon>Spermatophyta</taxon>
        <taxon>Magnoliopsida</taxon>
        <taxon>eudicotyledons</taxon>
        <taxon>Gunneridae</taxon>
        <taxon>Pentapetalae</taxon>
        <taxon>rosids</taxon>
        <taxon>malvids</taxon>
        <taxon>Malvales</taxon>
        <taxon>Malvaceae</taxon>
        <taxon>Malvoideae</taxon>
        <taxon>Gossypium</taxon>
    </lineage>
</organism>
<accession>A0A7J9B8A5</accession>
<reference evidence="5 6" key="1">
    <citation type="journal article" date="2019" name="Genome Biol. Evol.">
        <title>Insights into the evolution of the New World diploid cottons (Gossypium, subgenus Houzingenia) based on genome sequencing.</title>
        <authorList>
            <person name="Grover C.E."/>
            <person name="Arick M.A. 2nd"/>
            <person name="Thrash A."/>
            <person name="Conover J.L."/>
            <person name="Sanders W.S."/>
            <person name="Peterson D.G."/>
            <person name="Frelichowski J.E."/>
            <person name="Scheffler J.A."/>
            <person name="Scheffler B.E."/>
            <person name="Wendel J.F."/>
        </authorList>
    </citation>
    <scope>NUCLEOTIDE SEQUENCE [LARGE SCALE GENOMIC DNA]</scope>
    <source>
        <strain evidence="5">5</strain>
        <tissue evidence="5">Leaf</tissue>
    </source>
</reference>
<dbReference type="EMBL" id="JABEZY010000001">
    <property type="protein sequence ID" value="MBA0732518.1"/>
    <property type="molecule type" value="Genomic_DNA"/>
</dbReference>
<evidence type="ECO:0000256" key="2">
    <source>
        <dbReference type="ARBA" id="ARBA00022884"/>
    </source>
</evidence>
<keyword evidence="2 3" id="KW-0694">RNA-binding</keyword>
<dbReference type="Pfam" id="PF00035">
    <property type="entry name" value="dsrm"/>
    <property type="match status" value="2"/>
</dbReference>
<dbReference type="SUPFAM" id="SSF54768">
    <property type="entry name" value="dsRNA-binding domain-like"/>
    <property type="match status" value="2"/>
</dbReference>
<gene>
    <name evidence="5" type="ORF">Gogos_016604</name>
</gene>